<accession>A0A4Y2TXY0</accession>
<sequence length="116" mass="13708">MRYLRGTAETTNYGRRMVMLLLATVIPTMVEILQFVDPQGVLCRATRLVRSCSKLPKFPTLPFRRVSGRKSSLTFHFRFFTITSSRTLFSRSEVRHFHFFFYDLLTVYILRYANIV</sequence>
<proteinExistence type="predicted"/>
<dbReference type="AlphaFoldDB" id="A0A4Y2TXY0"/>
<dbReference type="EMBL" id="BGPR01032154">
    <property type="protein sequence ID" value="GBO05559.1"/>
    <property type="molecule type" value="Genomic_DNA"/>
</dbReference>
<keyword evidence="2" id="KW-1185">Reference proteome</keyword>
<evidence type="ECO:0000313" key="1">
    <source>
        <dbReference type="EMBL" id="GBO05559.1"/>
    </source>
</evidence>
<comment type="caution">
    <text evidence="1">The sequence shown here is derived from an EMBL/GenBank/DDBJ whole genome shotgun (WGS) entry which is preliminary data.</text>
</comment>
<reference evidence="1 2" key="1">
    <citation type="journal article" date="2019" name="Sci. Rep.">
        <title>Orb-weaving spider Araneus ventricosus genome elucidates the spidroin gene catalogue.</title>
        <authorList>
            <person name="Kono N."/>
            <person name="Nakamura H."/>
            <person name="Ohtoshi R."/>
            <person name="Moran D.A.P."/>
            <person name="Shinohara A."/>
            <person name="Yoshida Y."/>
            <person name="Fujiwara M."/>
            <person name="Mori M."/>
            <person name="Tomita M."/>
            <person name="Arakawa K."/>
        </authorList>
    </citation>
    <scope>NUCLEOTIDE SEQUENCE [LARGE SCALE GENOMIC DNA]</scope>
</reference>
<gene>
    <name evidence="1" type="ORF">AVEN_31884_1</name>
</gene>
<name>A0A4Y2TXY0_ARAVE</name>
<organism evidence="1 2">
    <name type="scientific">Araneus ventricosus</name>
    <name type="common">Orbweaver spider</name>
    <name type="synonym">Epeira ventricosa</name>
    <dbReference type="NCBI Taxonomy" id="182803"/>
    <lineage>
        <taxon>Eukaryota</taxon>
        <taxon>Metazoa</taxon>
        <taxon>Ecdysozoa</taxon>
        <taxon>Arthropoda</taxon>
        <taxon>Chelicerata</taxon>
        <taxon>Arachnida</taxon>
        <taxon>Araneae</taxon>
        <taxon>Araneomorphae</taxon>
        <taxon>Entelegynae</taxon>
        <taxon>Araneoidea</taxon>
        <taxon>Araneidae</taxon>
        <taxon>Araneus</taxon>
    </lineage>
</organism>
<dbReference type="Proteomes" id="UP000499080">
    <property type="component" value="Unassembled WGS sequence"/>
</dbReference>
<evidence type="ECO:0000313" key="2">
    <source>
        <dbReference type="Proteomes" id="UP000499080"/>
    </source>
</evidence>
<protein>
    <submittedName>
        <fullName evidence="1">Uncharacterized protein</fullName>
    </submittedName>
</protein>